<dbReference type="AlphaFoldDB" id="A0A538SM41"/>
<organism evidence="3 4">
    <name type="scientific">Eiseniibacteriota bacterium</name>
    <dbReference type="NCBI Taxonomy" id="2212470"/>
    <lineage>
        <taxon>Bacteria</taxon>
        <taxon>Candidatus Eiseniibacteriota</taxon>
    </lineage>
</organism>
<dbReference type="SUPFAM" id="SSF48452">
    <property type="entry name" value="TPR-like"/>
    <property type="match status" value="1"/>
</dbReference>
<feature type="compositionally biased region" description="Low complexity" evidence="2">
    <location>
        <begin position="139"/>
        <end position="148"/>
    </location>
</feature>
<dbReference type="InterPro" id="IPR011990">
    <property type="entry name" value="TPR-like_helical_dom_sf"/>
</dbReference>
<comment type="caution">
    <text evidence="3">The sequence shown here is derived from an EMBL/GenBank/DDBJ whole genome shotgun (WGS) entry which is preliminary data.</text>
</comment>
<dbReference type="EMBL" id="VBOS01000322">
    <property type="protein sequence ID" value="TMQ52432.1"/>
    <property type="molecule type" value="Genomic_DNA"/>
</dbReference>
<dbReference type="Pfam" id="PF13432">
    <property type="entry name" value="TPR_16"/>
    <property type="match status" value="1"/>
</dbReference>
<sequence length="230" mass="24811">MLALTLLAPPAAAQSAWARGDRALRAGRWAEAESLYARRAHGDPRPELVVNHATARALKGERGEAVQELARVADREGAAGSAARYNLGTVLGQQGEIDRGIEALRRALERSPTDDDARWNYEVLLRRKREQERAPKKPSPSQSQQQPQPSQPSPSTPNANSSPGASGSPTPNPAQQVGPSASAPPPSGGAGGMTREQADQLLGALNEVERSERMRQQRLRVMQKKPGKDW</sequence>
<dbReference type="Proteomes" id="UP000317716">
    <property type="component" value="Unassembled WGS sequence"/>
</dbReference>
<feature type="compositionally biased region" description="Polar residues" evidence="2">
    <location>
        <begin position="156"/>
        <end position="177"/>
    </location>
</feature>
<accession>A0A538SM41</accession>
<gene>
    <name evidence="3" type="ORF">E6K72_09190</name>
</gene>
<evidence type="ECO:0000256" key="1">
    <source>
        <dbReference type="PROSITE-ProRule" id="PRU00339"/>
    </source>
</evidence>
<dbReference type="InterPro" id="IPR019734">
    <property type="entry name" value="TPR_rpt"/>
</dbReference>
<keyword evidence="1" id="KW-0802">TPR repeat</keyword>
<feature type="region of interest" description="Disordered" evidence="2">
    <location>
        <begin position="129"/>
        <end position="230"/>
    </location>
</feature>
<dbReference type="SMART" id="SM00028">
    <property type="entry name" value="TPR"/>
    <property type="match status" value="1"/>
</dbReference>
<evidence type="ECO:0000313" key="3">
    <source>
        <dbReference type="EMBL" id="TMQ52432.1"/>
    </source>
</evidence>
<evidence type="ECO:0000256" key="2">
    <source>
        <dbReference type="SAM" id="MobiDB-lite"/>
    </source>
</evidence>
<name>A0A538SM41_UNCEI</name>
<proteinExistence type="predicted"/>
<reference evidence="3 4" key="1">
    <citation type="journal article" date="2019" name="Nat. Microbiol.">
        <title>Mediterranean grassland soil C-N compound turnover is dependent on rainfall and depth, and is mediated by genomically divergent microorganisms.</title>
        <authorList>
            <person name="Diamond S."/>
            <person name="Andeer P.F."/>
            <person name="Li Z."/>
            <person name="Crits-Christoph A."/>
            <person name="Burstein D."/>
            <person name="Anantharaman K."/>
            <person name="Lane K.R."/>
            <person name="Thomas B.C."/>
            <person name="Pan C."/>
            <person name="Northen T.R."/>
            <person name="Banfield J.F."/>
        </authorList>
    </citation>
    <scope>NUCLEOTIDE SEQUENCE [LARGE SCALE GENOMIC DNA]</scope>
    <source>
        <strain evidence="3">WS_2</strain>
    </source>
</reference>
<protein>
    <submittedName>
        <fullName evidence="3">Tetratricopeptide repeat protein</fullName>
    </submittedName>
</protein>
<feature type="repeat" description="TPR" evidence="1">
    <location>
        <begin position="81"/>
        <end position="114"/>
    </location>
</feature>
<dbReference type="Gene3D" id="1.25.40.10">
    <property type="entry name" value="Tetratricopeptide repeat domain"/>
    <property type="match status" value="1"/>
</dbReference>
<feature type="compositionally biased region" description="Basic residues" evidence="2">
    <location>
        <begin position="216"/>
        <end position="230"/>
    </location>
</feature>
<evidence type="ECO:0000313" key="4">
    <source>
        <dbReference type="Proteomes" id="UP000317716"/>
    </source>
</evidence>
<dbReference type="PROSITE" id="PS50005">
    <property type="entry name" value="TPR"/>
    <property type="match status" value="1"/>
</dbReference>